<dbReference type="PANTHER" id="PTHR30024">
    <property type="entry name" value="ALIPHATIC SULFONATES-BINDING PROTEIN-RELATED"/>
    <property type="match status" value="1"/>
</dbReference>
<dbReference type="EMBL" id="PVLF01000001">
    <property type="protein sequence ID" value="PRH83868.1"/>
    <property type="molecule type" value="Genomic_DNA"/>
</dbReference>
<evidence type="ECO:0000256" key="4">
    <source>
        <dbReference type="SAM" id="MobiDB-lite"/>
    </source>
</evidence>
<keyword evidence="5" id="KW-1133">Transmembrane helix</keyword>
<keyword evidence="3" id="KW-0732">Signal</keyword>
<dbReference type="OrthoDB" id="5292144at2"/>
<dbReference type="GO" id="GO:0042597">
    <property type="term" value="C:periplasmic space"/>
    <property type="evidence" value="ECO:0007669"/>
    <property type="project" value="UniProtKB-SubCell"/>
</dbReference>
<dbReference type="Pfam" id="PF13379">
    <property type="entry name" value="NMT1_2"/>
    <property type="match status" value="1"/>
</dbReference>
<organism evidence="6 7">
    <name type="scientific">Arenimonas caeni</name>
    <dbReference type="NCBI Taxonomy" id="2058085"/>
    <lineage>
        <taxon>Bacteria</taxon>
        <taxon>Pseudomonadati</taxon>
        <taxon>Pseudomonadota</taxon>
        <taxon>Gammaproteobacteria</taxon>
        <taxon>Lysobacterales</taxon>
        <taxon>Lysobacteraceae</taxon>
        <taxon>Arenimonas</taxon>
    </lineage>
</organism>
<comment type="subcellular location">
    <subcellularLocation>
        <location evidence="1">Periplasm</location>
    </subcellularLocation>
</comment>
<reference evidence="6 7" key="1">
    <citation type="submission" date="2018-03" db="EMBL/GenBank/DDBJ databases">
        <title>Arenimonas caeni sp. nov., isolated from activated sludge.</title>
        <authorList>
            <person name="Liu H."/>
        </authorList>
    </citation>
    <scope>NUCLEOTIDE SEQUENCE [LARGE SCALE GENOMIC DNA]</scope>
    <source>
        <strain evidence="7">z29</strain>
    </source>
</reference>
<dbReference type="SUPFAM" id="SSF53850">
    <property type="entry name" value="Periplasmic binding protein-like II"/>
    <property type="match status" value="1"/>
</dbReference>
<feature type="transmembrane region" description="Helical" evidence="5">
    <location>
        <begin position="31"/>
        <end position="52"/>
    </location>
</feature>
<sequence>MSGQALPSSIPAERTRPGMPDPKPRSKFAPLAWFLPLMVMLGALFWLVSLVAPPAPPKPLVVSIGPWIGYEPLVLAREQDWLGPQLRIVETLSNTETAQALRDGSADVGAVTLDEAIRLYAEGVPIRVISVLSDSHGADGVVVAPGVDGIAGLRGQAVLVEDSAMGYHVLHSALVEAGMEMEDVRIVRVQSSVVPVRWRNGGAAGAVVFEPMLSELLDEGAVLAFSTADHPGLVLDVLVAREEVLRSRRPALRELLAAWDRAAKAFAQPDLLPLDMLVAGGRLDVRDYRAALDGVAFLDGEASRRMMAGEPSELSRNMRALAASLRRAGLEPGLRIDERILAPEVGAGP</sequence>
<evidence type="ECO:0000256" key="3">
    <source>
        <dbReference type="ARBA" id="ARBA00022729"/>
    </source>
</evidence>
<name>A0A2P6MCY9_9GAMM</name>
<evidence type="ECO:0000313" key="6">
    <source>
        <dbReference type="EMBL" id="PRH83868.1"/>
    </source>
</evidence>
<feature type="region of interest" description="Disordered" evidence="4">
    <location>
        <begin position="1"/>
        <end position="23"/>
    </location>
</feature>
<keyword evidence="5" id="KW-0472">Membrane</keyword>
<evidence type="ECO:0000256" key="5">
    <source>
        <dbReference type="SAM" id="Phobius"/>
    </source>
</evidence>
<accession>A0A2P6MCY9</accession>
<evidence type="ECO:0000256" key="2">
    <source>
        <dbReference type="ARBA" id="ARBA00010742"/>
    </source>
</evidence>
<keyword evidence="5" id="KW-0812">Transmembrane</keyword>
<comment type="similarity">
    <text evidence="2">Belongs to the bacterial solute-binding protein SsuA/TauA family.</text>
</comment>
<keyword evidence="7" id="KW-1185">Reference proteome</keyword>
<evidence type="ECO:0008006" key="8">
    <source>
        <dbReference type="Google" id="ProtNLM"/>
    </source>
</evidence>
<gene>
    <name evidence="6" type="ORF">C6N40_01630</name>
</gene>
<protein>
    <recommendedName>
        <fullName evidence="8">SsuA/THI5-like domain-containing protein</fullName>
    </recommendedName>
</protein>
<evidence type="ECO:0000313" key="7">
    <source>
        <dbReference type="Proteomes" id="UP000241736"/>
    </source>
</evidence>
<dbReference type="Gene3D" id="3.40.190.10">
    <property type="entry name" value="Periplasmic binding protein-like II"/>
    <property type="match status" value="2"/>
</dbReference>
<dbReference type="PANTHER" id="PTHR30024:SF47">
    <property type="entry name" value="TAURINE-BINDING PERIPLASMIC PROTEIN"/>
    <property type="match status" value="1"/>
</dbReference>
<proteinExistence type="inferred from homology"/>
<evidence type="ECO:0000256" key="1">
    <source>
        <dbReference type="ARBA" id="ARBA00004418"/>
    </source>
</evidence>
<dbReference type="Proteomes" id="UP000241736">
    <property type="component" value="Unassembled WGS sequence"/>
</dbReference>
<comment type="caution">
    <text evidence="6">The sequence shown here is derived from an EMBL/GenBank/DDBJ whole genome shotgun (WGS) entry which is preliminary data.</text>
</comment>
<dbReference type="AlphaFoldDB" id="A0A2P6MCY9"/>